<proteinExistence type="predicted"/>
<comment type="caution">
    <text evidence="1">The sequence shown here is derived from an EMBL/GenBank/DDBJ whole genome shotgun (WGS) entry which is preliminary data.</text>
</comment>
<reference evidence="1 2" key="1">
    <citation type="submission" date="2022-10" db="EMBL/GenBank/DDBJ databases">
        <title>Defluviimonas sp. nov., isolated from ocean surface sediments.</title>
        <authorList>
            <person name="He W."/>
            <person name="Wang L."/>
            <person name="Zhang D.-F."/>
        </authorList>
    </citation>
    <scope>NUCLEOTIDE SEQUENCE [LARGE SCALE GENOMIC DNA]</scope>
    <source>
        <strain evidence="1 2">WL0024</strain>
    </source>
</reference>
<dbReference type="Proteomes" id="UP001209535">
    <property type="component" value="Unassembled WGS sequence"/>
</dbReference>
<dbReference type="EMBL" id="JAOVQO010000014">
    <property type="protein sequence ID" value="MCU9849386.1"/>
    <property type="molecule type" value="Genomic_DNA"/>
</dbReference>
<name>A0ABT2X616_9RHOB</name>
<sequence>MTRIYERQTDALFSAALTSNPAFARVFLTAVDGNPDNRITSIALQSPHRGAGHRGSIDLELVRADNSILLVENKIDAGYSVTRKGDPQPDRYRATVAALRNRGRKAASVLLAPEIYLRGTRHRAAFDHHVSYEDLREGLRGADLALLDAAILQAETPYDPIPNPSSAAFFADYKTFAQTFFSELVIKRNPNGNGVRPTGSRTIYFDVPRTLRIWPALPRPKMSLQCRDSAAPSASVKIMLGDWAIKAKAFNIPASLEAIGGYARPAGRSLGLVIDTPQLDTQMPLEAQVAGVEEGLEAARRLANWWNRHGDSLDLN</sequence>
<keyword evidence="2" id="KW-1185">Reference proteome</keyword>
<evidence type="ECO:0008006" key="3">
    <source>
        <dbReference type="Google" id="ProtNLM"/>
    </source>
</evidence>
<gene>
    <name evidence="1" type="ORF">OEZ60_15400</name>
</gene>
<evidence type="ECO:0000313" key="1">
    <source>
        <dbReference type="EMBL" id="MCU9849386.1"/>
    </source>
</evidence>
<protein>
    <recommendedName>
        <fullName evidence="3">PD-(D/E)XK nuclease superfamily protein</fullName>
    </recommendedName>
</protein>
<organism evidence="1 2">
    <name type="scientific">Albidovulum salinarum</name>
    <dbReference type="NCBI Taxonomy" id="2984153"/>
    <lineage>
        <taxon>Bacteria</taxon>
        <taxon>Pseudomonadati</taxon>
        <taxon>Pseudomonadota</taxon>
        <taxon>Alphaproteobacteria</taxon>
        <taxon>Rhodobacterales</taxon>
        <taxon>Paracoccaceae</taxon>
        <taxon>Albidovulum</taxon>
    </lineage>
</organism>
<dbReference type="RefSeq" id="WP_263338024.1">
    <property type="nucleotide sequence ID" value="NZ_JAOVQO010000014.1"/>
</dbReference>
<accession>A0ABT2X616</accession>
<evidence type="ECO:0000313" key="2">
    <source>
        <dbReference type="Proteomes" id="UP001209535"/>
    </source>
</evidence>